<dbReference type="Proteomes" id="UP001165289">
    <property type="component" value="Unassembled WGS sequence"/>
</dbReference>
<dbReference type="CDD" id="cd00154">
    <property type="entry name" value="Rab"/>
    <property type="match status" value="1"/>
</dbReference>
<dbReference type="AlphaFoldDB" id="A0AAV7JCV2"/>
<organism evidence="2 3">
    <name type="scientific">Oopsacas minuta</name>
    <dbReference type="NCBI Taxonomy" id="111878"/>
    <lineage>
        <taxon>Eukaryota</taxon>
        <taxon>Metazoa</taxon>
        <taxon>Porifera</taxon>
        <taxon>Hexactinellida</taxon>
        <taxon>Hexasterophora</taxon>
        <taxon>Lyssacinosida</taxon>
        <taxon>Leucopsacidae</taxon>
        <taxon>Oopsacas</taxon>
    </lineage>
</organism>
<dbReference type="PANTHER" id="PTHR47979">
    <property type="entry name" value="DRAB11-RELATED"/>
    <property type="match status" value="1"/>
</dbReference>
<dbReference type="InterPro" id="IPR050209">
    <property type="entry name" value="Rab_GTPases_membrane_traffic"/>
</dbReference>
<dbReference type="EMBL" id="JAKMXF010000354">
    <property type="protein sequence ID" value="KAI6646506.1"/>
    <property type="molecule type" value="Genomic_DNA"/>
</dbReference>
<dbReference type="GO" id="GO:0005525">
    <property type="term" value="F:GTP binding"/>
    <property type="evidence" value="ECO:0007669"/>
    <property type="project" value="InterPro"/>
</dbReference>
<dbReference type="PROSITE" id="PS51419">
    <property type="entry name" value="RAB"/>
    <property type="match status" value="1"/>
</dbReference>
<reference evidence="2 3" key="1">
    <citation type="journal article" date="2023" name="BMC Biol.">
        <title>The compact genome of the sponge Oopsacas minuta (Hexactinellida) is lacking key metazoan core genes.</title>
        <authorList>
            <person name="Santini S."/>
            <person name="Schenkelaars Q."/>
            <person name="Jourda C."/>
            <person name="Duchesne M."/>
            <person name="Belahbib H."/>
            <person name="Rocher C."/>
            <person name="Selva M."/>
            <person name="Riesgo A."/>
            <person name="Vervoort M."/>
            <person name="Leys S.P."/>
            <person name="Kodjabachian L."/>
            <person name="Le Bivic A."/>
            <person name="Borchiellini C."/>
            <person name="Claverie J.M."/>
            <person name="Renard E."/>
        </authorList>
    </citation>
    <scope>NUCLEOTIDE SEQUENCE [LARGE SCALE GENOMIC DNA]</scope>
    <source>
        <strain evidence="2">SPO-2</strain>
    </source>
</reference>
<dbReference type="FunFam" id="3.40.50.300:FF:001447">
    <property type="entry name" value="Ras-related protein Rab-1B"/>
    <property type="match status" value="1"/>
</dbReference>
<dbReference type="SMART" id="SM00174">
    <property type="entry name" value="RHO"/>
    <property type="match status" value="1"/>
</dbReference>
<dbReference type="Gene3D" id="3.40.20.10">
    <property type="entry name" value="Severin"/>
    <property type="match status" value="1"/>
</dbReference>
<protein>
    <submittedName>
        <fullName evidence="2">Ras-related protein RABA4a</fullName>
    </submittedName>
</protein>
<dbReference type="SMART" id="SM00173">
    <property type="entry name" value="RAS"/>
    <property type="match status" value="1"/>
</dbReference>
<dbReference type="GO" id="GO:0003924">
    <property type="term" value="F:GTPase activity"/>
    <property type="evidence" value="ECO:0007669"/>
    <property type="project" value="InterPro"/>
</dbReference>
<dbReference type="InterPro" id="IPR027417">
    <property type="entry name" value="P-loop_NTPase"/>
</dbReference>
<dbReference type="SMART" id="SM00177">
    <property type="entry name" value="ARF"/>
    <property type="match status" value="1"/>
</dbReference>
<keyword evidence="3" id="KW-1185">Reference proteome</keyword>
<comment type="caution">
    <text evidence="2">The sequence shown here is derived from an EMBL/GenBank/DDBJ whole genome shotgun (WGS) entry which is preliminary data.</text>
</comment>
<proteinExistence type="inferred from homology"/>
<dbReference type="SUPFAM" id="SSF52540">
    <property type="entry name" value="P-loop containing nucleoside triphosphate hydrolases"/>
    <property type="match status" value="1"/>
</dbReference>
<gene>
    <name evidence="2" type="ORF">LOD99_12627</name>
</gene>
<comment type="similarity">
    <text evidence="1">Belongs to the small GTPase superfamily. Rab family.</text>
</comment>
<accession>A0AAV7JCV2</accession>
<dbReference type="InterPro" id="IPR029006">
    <property type="entry name" value="ADF-H/Gelsolin-like_dom_sf"/>
</dbReference>
<sequence length="398" mass="45349">MAIDVYTNQEYIQKAIQDIRRSTTNTWVVFAYTDIQFDRPSDPNQVLCLSVYDKGDNMDFRRSLTADKILYMYINVESFGEGRARKRYLVAWVGEDIHQDVMNSYVYCFATIEVLIRSREVICVARNILDILDTFNENALMGDDNTLGRGRSVSSRIHEGIMLDQPRERTQSVPQPIQPENSHKYRNLKIIIIGNASTGKTSIAQFLYDGRIRTNTPSITIGIGVFTRRMAVDNKFVNLDIIDTAGQERYNALPASYYRNANGVVLVYSCNDRESFEDLPVWLNKARQCTMDSLPVYIILGNKKDADREVSFQEGADFARREGIFFQETSVVNNGENIQSAFVTLVKIFHDVDRNIATVSRRRVRAGTQQDNIRLVPTPTPPISPSKGNKFVAKCCEE</sequence>
<dbReference type="PRINTS" id="PR00449">
    <property type="entry name" value="RASTRNSFRMNG"/>
</dbReference>
<dbReference type="SMART" id="SM00175">
    <property type="entry name" value="RAB"/>
    <property type="match status" value="1"/>
</dbReference>
<dbReference type="PROSITE" id="PS51421">
    <property type="entry name" value="RAS"/>
    <property type="match status" value="1"/>
</dbReference>
<dbReference type="SUPFAM" id="SSF55753">
    <property type="entry name" value="Actin depolymerizing proteins"/>
    <property type="match status" value="1"/>
</dbReference>
<dbReference type="Gene3D" id="3.40.50.300">
    <property type="entry name" value="P-loop containing nucleotide triphosphate hydrolases"/>
    <property type="match status" value="1"/>
</dbReference>
<dbReference type="InterPro" id="IPR005225">
    <property type="entry name" value="Small_GTP-bd"/>
</dbReference>
<name>A0AAV7JCV2_9METZ</name>
<dbReference type="NCBIfam" id="TIGR00231">
    <property type="entry name" value="small_GTP"/>
    <property type="match status" value="1"/>
</dbReference>
<evidence type="ECO:0000256" key="1">
    <source>
        <dbReference type="ARBA" id="ARBA00006270"/>
    </source>
</evidence>
<evidence type="ECO:0000313" key="3">
    <source>
        <dbReference type="Proteomes" id="UP001165289"/>
    </source>
</evidence>
<dbReference type="InterPro" id="IPR001806">
    <property type="entry name" value="Small_GTPase"/>
</dbReference>
<evidence type="ECO:0000313" key="2">
    <source>
        <dbReference type="EMBL" id="KAI6646506.1"/>
    </source>
</evidence>
<dbReference type="Pfam" id="PF00071">
    <property type="entry name" value="Ras"/>
    <property type="match status" value="1"/>
</dbReference>